<evidence type="ECO:0000313" key="2">
    <source>
        <dbReference type="EMBL" id="OWM70994.1"/>
    </source>
</evidence>
<accession>A0A218WDP5</accession>
<organism evidence="2 3">
    <name type="scientific">Punica granatum</name>
    <name type="common">Pomegranate</name>
    <dbReference type="NCBI Taxonomy" id="22663"/>
    <lineage>
        <taxon>Eukaryota</taxon>
        <taxon>Viridiplantae</taxon>
        <taxon>Streptophyta</taxon>
        <taxon>Embryophyta</taxon>
        <taxon>Tracheophyta</taxon>
        <taxon>Spermatophyta</taxon>
        <taxon>Magnoliopsida</taxon>
        <taxon>eudicotyledons</taxon>
        <taxon>Gunneridae</taxon>
        <taxon>Pentapetalae</taxon>
        <taxon>rosids</taxon>
        <taxon>malvids</taxon>
        <taxon>Myrtales</taxon>
        <taxon>Lythraceae</taxon>
        <taxon>Punica</taxon>
    </lineage>
</organism>
<proteinExistence type="predicted"/>
<dbReference type="EMBL" id="MTKT01004578">
    <property type="protein sequence ID" value="OWM70994.1"/>
    <property type="molecule type" value="Genomic_DNA"/>
</dbReference>
<evidence type="ECO:0000256" key="1">
    <source>
        <dbReference type="SAM" id="MobiDB-lite"/>
    </source>
</evidence>
<dbReference type="AlphaFoldDB" id="A0A218WDP5"/>
<protein>
    <submittedName>
        <fullName evidence="2">Uncharacterized protein</fullName>
    </submittedName>
</protein>
<sequence length="142" mass="15853">MGNNELRGERAPGASVRDKGTLGHPFGRHGREFHDPYGPRGALQPRNRSYPIMACTFIQRSDRDVTLPRCTRKRVGEVALRVARLGLKLRVGNPKGRQPRQLRENGVGTLAPGTARYEVGLVGLLRSRSRRPWTNPNVPSPR</sequence>
<dbReference type="Proteomes" id="UP000197138">
    <property type="component" value="Unassembled WGS sequence"/>
</dbReference>
<feature type="region of interest" description="Disordered" evidence="1">
    <location>
        <begin position="1"/>
        <end position="46"/>
    </location>
</feature>
<comment type="caution">
    <text evidence="2">The sequence shown here is derived from an EMBL/GenBank/DDBJ whole genome shotgun (WGS) entry which is preliminary data.</text>
</comment>
<reference evidence="3" key="1">
    <citation type="journal article" date="2017" name="Plant J.">
        <title>The pomegranate (Punica granatum L.) genome and the genomics of punicalagin biosynthesis.</title>
        <authorList>
            <person name="Qin G."/>
            <person name="Xu C."/>
            <person name="Ming R."/>
            <person name="Tang H."/>
            <person name="Guyot R."/>
            <person name="Kramer E.M."/>
            <person name="Hu Y."/>
            <person name="Yi X."/>
            <person name="Qi Y."/>
            <person name="Xu X."/>
            <person name="Gao Z."/>
            <person name="Pan H."/>
            <person name="Jian J."/>
            <person name="Tian Y."/>
            <person name="Yue Z."/>
            <person name="Xu Y."/>
        </authorList>
    </citation>
    <scope>NUCLEOTIDE SEQUENCE [LARGE SCALE GENOMIC DNA]</scope>
    <source>
        <strain evidence="3">cv. Dabenzi</strain>
    </source>
</reference>
<gene>
    <name evidence="2" type="ORF">CDL15_Pgr002263</name>
</gene>
<feature type="compositionally biased region" description="Basic and acidic residues" evidence="1">
    <location>
        <begin position="1"/>
        <end position="21"/>
    </location>
</feature>
<evidence type="ECO:0000313" key="3">
    <source>
        <dbReference type="Proteomes" id="UP000197138"/>
    </source>
</evidence>
<name>A0A218WDP5_PUNGR</name>